<organism evidence="6 7">
    <name type="scientific">Sinorhizobium numidicum</name>
    <dbReference type="NCBI Taxonomy" id="680248"/>
    <lineage>
        <taxon>Bacteria</taxon>
        <taxon>Pseudomonadati</taxon>
        <taxon>Pseudomonadota</taxon>
        <taxon>Alphaproteobacteria</taxon>
        <taxon>Hyphomicrobiales</taxon>
        <taxon>Rhizobiaceae</taxon>
        <taxon>Sinorhizobium/Ensifer group</taxon>
        <taxon>Sinorhizobium</taxon>
    </lineage>
</organism>
<accession>A0ABY8CPY7</accession>
<proteinExistence type="inferred from homology"/>
<dbReference type="InterPro" id="IPR025997">
    <property type="entry name" value="SBP_2_dom"/>
</dbReference>
<keyword evidence="3 4" id="KW-0732">Signal</keyword>
<dbReference type="PANTHER" id="PTHR46847:SF1">
    <property type="entry name" value="D-ALLOSE-BINDING PERIPLASMIC PROTEIN-RELATED"/>
    <property type="match status" value="1"/>
</dbReference>
<evidence type="ECO:0000313" key="6">
    <source>
        <dbReference type="EMBL" id="WEX80694.1"/>
    </source>
</evidence>
<dbReference type="Pfam" id="PF13407">
    <property type="entry name" value="Peripla_BP_4"/>
    <property type="match status" value="1"/>
</dbReference>
<comment type="subcellular location">
    <subcellularLocation>
        <location evidence="1">Cell envelope</location>
    </subcellularLocation>
</comment>
<evidence type="ECO:0000256" key="4">
    <source>
        <dbReference type="SAM" id="SignalP"/>
    </source>
</evidence>
<dbReference type="RefSeq" id="WP_280731413.1">
    <property type="nucleotide sequence ID" value="NZ_CP120367.1"/>
</dbReference>
<feature type="chain" id="PRO_5046880820" evidence="4">
    <location>
        <begin position="29"/>
        <end position="350"/>
    </location>
</feature>
<feature type="domain" description="Periplasmic binding protein" evidence="5">
    <location>
        <begin position="58"/>
        <end position="314"/>
    </location>
</feature>
<dbReference type="InterPro" id="IPR028082">
    <property type="entry name" value="Peripla_BP_I"/>
</dbReference>
<gene>
    <name evidence="6" type="ORF">PYH38_002173</name>
</gene>
<protein>
    <submittedName>
        <fullName evidence="6">Sugar ABC transporter substrate-binding protein</fullName>
    </submittedName>
</protein>
<keyword evidence="7" id="KW-1185">Reference proteome</keyword>
<evidence type="ECO:0000256" key="1">
    <source>
        <dbReference type="ARBA" id="ARBA00004196"/>
    </source>
</evidence>
<evidence type="ECO:0000256" key="3">
    <source>
        <dbReference type="ARBA" id="ARBA00022729"/>
    </source>
</evidence>
<dbReference type="Gene3D" id="3.40.50.2300">
    <property type="match status" value="2"/>
</dbReference>
<evidence type="ECO:0000313" key="7">
    <source>
        <dbReference type="Proteomes" id="UP001235547"/>
    </source>
</evidence>
<name>A0ABY8CPY7_9HYPH</name>
<reference evidence="6 7" key="1">
    <citation type="submission" date="2023-03" db="EMBL/GenBank/DDBJ databases">
        <authorList>
            <person name="Kaur S."/>
            <person name="Espinosa-Saiz D."/>
            <person name="Velazquez E."/>
            <person name="Menendez E."/>
            <person name="diCenzo G.C."/>
        </authorList>
    </citation>
    <scope>NUCLEOTIDE SEQUENCE [LARGE SCALE GENOMIC DNA]</scope>
    <source>
        <strain evidence="6 7">LMG 27395</strain>
    </source>
</reference>
<feature type="signal peptide" evidence="4">
    <location>
        <begin position="1"/>
        <end position="28"/>
    </location>
</feature>
<evidence type="ECO:0000256" key="2">
    <source>
        <dbReference type="ARBA" id="ARBA00007639"/>
    </source>
</evidence>
<sequence>MNVMRNATKILAAGLALAIGLAVGAAWAQELSYPAPKPLQASAQAPIKSFKGPKGAHIAYMPPATEFNYYIAIGEGIKKEAAKRGIDTFLLAPQSGADINGQMGMLQDVITRGVDAIILSTHDEHAAAPLVKRAVDAGIAVVIVNSDIPDFPAPVHAVVGYSQRKGTHKLGEYALKLTDGKPMIVGILEGQPGYHSTERVGGFLDAIKGSNFKVVASLDGKWNVEGGNAAAMDMLQAHPDIQLIFAANDYEIMGAAQAAKALGRTDLLLFGNDGDTGAGLEQIAAGNVTATVDTTPFVMGQIALAITADILANKYPGGWVETPTQIVDKNNVIDILRHPETLYPKPSKAY</sequence>
<evidence type="ECO:0000259" key="5">
    <source>
        <dbReference type="Pfam" id="PF13407"/>
    </source>
</evidence>
<dbReference type="EMBL" id="CP120370">
    <property type="protein sequence ID" value="WEX80694.1"/>
    <property type="molecule type" value="Genomic_DNA"/>
</dbReference>
<dbReference type="SUPFAM" id="SSF53822">
    <property type="entry name" value="Periplasmic binding protein-like I"/>
    <property type="match status" value="1"/>
</dbReference>
<dbReference type="PANTHER" id="PTHR46847">
    <property type="entry name" value="D-ALLOSE-BINDING PERIPLASMIC PROTEIN-RELATED"/>
    <property type="match status" value="1"/>
</dbReference>
<dbReference type="Proteomes" id="UP001235547">
    <property type="component" value="Chromosome 2"/>
</dbReference>
<comment type="similarity">
    <text evidence="2">Belongs to the bacterial solute-binding protein 2 family.</text>
</comment>
<dbReference type="CDD" id="cd01536">
    <property type="entry name" value="PBP1_ABC_sugar_binding-like"/>
    <property type="match status" value="1"/>
</dbReference>